<dbReference type="CDD" id="cd03747">
    <property type="entry name" value="Ntn_PGA_like"/>
    <property type="match status" value="1"/>
</dbReference>
<dbReference type="GO" id="GO:0017000">
    <property type="term" value="P:antibiotic biosynthetic process"/>
    <property type="evidence" value="ECO:0007669"/>
    <property type="project" value="InterPro"/>
</dbReference>
<evidence type="ECO:0000256" key="3">
    <source>
        <dbReference type="ARBA" id="ARBA00023145"/>
    </source>
</evidence>
<evidence type="ECO:0000256" key="2">
    <source>
        <dbReference type="ARBA" id="ARBA00022801"/>
    </source>
</evidence>
<comment type="similarity">
    <text evidence="1">Belongs to the peptidase S45 family.</text>
</comment>
<dbReference type="PANTHER" id="PTHR34218:SF4">
    <property type="entry name" value="ACYL-HOMOSERINE LACTONE ACYLASE QUIP"/>
    <property type="match status" value="1"/>
</dbReference>
<dbReference type="SUPFAM" id="SSF56235">
    <property type="entry name" value="N-terminal nucleophile aminohydrolases (Ntn hydrolases)"/>
    <property type="match status" value="1"/>
</dbReference>
<evidence type="ECO:0000256" key="7">
    <source>
        <dbReference type="SAM" id="Phobius"/>
    </source>
</evidence>
<proteinExistence type="inferred from homology"/>
<gene>
    <name evidence="8" type="primary">pfmA</name>
</gene>
<dbReference type="InterPro" id="IPR002692">
    <property type="entry name" value="S45"/>
</dbReference>
<protein>
    <submittedName>
        <fullName evidence="8">AHL acylase</fullName>
    </submittedName>
</protein>
<dbReference type="InterPro" id="IPR043146">
    <property type="entry name" value="Penicillin_amidase_N_B-knob"/>
</dbReference>
<evidence type="ECO:0000256" key="4">
    <source>
        <dbReference type="ARBA" id="ARBA00038735"/>
    </source>
</evidence>
<dbReference type="GO" id="GO:0046872">
    <property type="term" value="F:metal ion binding"/>
    <property type="evidence" value="ECO:0007669"/>
    <property type="project" value="UniProtKB-KW"/>
</dbReference>
<dbReference type="Gene3D" id="1.10.1400.10">
    <property type="match status" value="1"/>
</dbReference>
<keyword evidence="3" id="KW-0865">Zymogen</keyword>
<feature type="binding site" evidence="6">
    <location>
        <position position="331"/>
    </location>
    <ligand>
        <name>Ca(2+)</name>
        <dbReference type="ChEBI" id="CHEBI:29108"/>
    </ligand>
</feature>
<reference evidence="8" key="1">
    <citation type="submission" date="2016-12" db="EMBL/GenBank/DDBJ databases">
        <title>PfmA, a Novel Quorum Quenching N-Acylhomoserine Lactone Acylase Belonging to the Penicillin G Acylase Family, from Pseudoalteromonas flavipulchra.</title>
        <authorList>
            <person name="Liu N."/>
            <person name="Yu M."/>
            <person name="Cheng J."/>
            <person name="An K."/>
            <person name="Zhao Y."/>
        </authorList>
    </citation>
    <scope>NUCLEOTIDE SEQUENCE</scope>
    <source>
        <strain evidence="8">JG1</strain>
    </source>
</reference>
<comment type="subunit">
    <text evidence="4">Heterodimer of an alpha subunit and a beta subunit processed from the same precursor.</text>
</comment>
<dbReference type="AlphaFoldDB" id="A0A223AMX9"/>
<keyword evidence="7" id="KW-1133">Transmembrane helix</keyword>
<dbReference type="GO" id="GO:0016811">
    <property type="term" value="F:hydrolase activity, acting on carbon-nitrogen (but not peptide) bonds, in linear amides"/>
    <property type="evidence" value="ECO:0007669"/>
    <property type="project" value="InterPro"/>
</dbReference>
<dbReference type="InterPro" id="IPR029055">
    <property type="entry name" value="Ntn_hydrolases_N"/>
</dbReference>
<feature type="non-terminal residue" evidence="8">
    <location>
        <position position="1"/>
    </location>
</feature>
<sequence>MFKSYPLISRVILVVLLPLLVILIYGVNHLQASLPPLKGQLKAPWLSANVKVYRDQNGVVYLDGSDDQDIFFATGVVHAQDRMWQLELQKRMAQGRLSEVLGRDALGSDIWIRSLGIYGAAEQAWQNLSPEAKKSVTAYVAGINYWIAQQTVYPAEFTLLDIKPQQWQEIDTIAWVKMFALNLAGNMNDEIRNYIAAQSLPEKQLTQLFGDITSKFSIAQYSEFNQQPTLVALENVMRRNSQLQKQFNFGGQYVGSNAWVISGKHSKDNMPILANDPHLGLQIPSYWYALSQQGEHLSAKGMGLVGTPLIIFGQNDHISWGGTNMMADVQDLYFETLNINQKGLYESGSSWQPLGERIEIIEVRADTPELLNKRIKPVKINVRTTERGPLISDIKQSMMHPVSLKWTGLDPDDTSYEAFFKLNYANNWSSFENALSFLVAPALNMLYADTEGNIGYAGAGRIPIRAVGEGVIPLPAGRVNTDWAGYIPYQQMPKLYNPESGIIVSANDGLLFDSYPYFISHAFAPSYRSQRISDLIKNPERLLTAKDMMSIQGDTLDLEVKKLLPLAQQIQPQNEHQRQALELLKSWSGNMSADSQAPSIFIVWQREIRKLLLKDELAGFWNQQGQLDILQDIASTLPLTTVVELLQHPQWCVDSATNSSSDNCQQLINKAFKKALQVLSNQLGEDIAGWNWGELQHTEYAHTPFSHIRVLDGLFERRAPAGGSIHSVNVAASYYDKSQGFVQNFGAGMRQIIVMGDPEQHFYMNSTGQSGNPISEHYDDMVMKFSRVEFERFDAEPSQLAYVELIAGD</sequence>
<dbReference type="InterPro" id="IPR023343">
    <property type="entry name" value="Penicillin_amidase_dom1"/>
</dbReference>
<keyword evidence="7" id="KW-0812">Transmembrane</keyword>
<keyword evidence="7" id="KW-0472">Membrane</keyword>
<keyword evidence="6" id="KW-0106">Calcium</keyword>
<evidence type="ECO:0000256" key="6">
    <source>
        <dbReference type="PIRSR" id="PIRSR001227-2"/>
    </source>
</evidence>
<feature type="binding site" evidence="6">
    <location>
        <position position="190"/>
    </location>
    <ligand>
        <name>Ca(2+)</name>
        <dbReference type="ChEBI" id="CHEBI:29108"/>
    </ligand>
</feature>
<feature type="active site" description="Nucleophile" evidence="5">
    <location>
        <position position="256"/>
    </location>
</feature>
<feature type="binding site" evidence="6">
    <location>
        <position position="328"/>
    </location>
    <ligand>
        <name>Ca(2+)</name>
        <dbReference type="ChEBI" id="CHEBI:29108"/>
    </ligand>
</feature>
<dbReference type="EMBL" id="KY328440">
    <property type="protein sequence ID" value="ASS36259.1"/>
    <property type="molecule type" value="Genomic_DNA"/>
</dbReference>
<dbReference type="Gene3D" id="2.30.120.10">
    <property type="match status" value="1"/>
</dbReference>
<comment type="cofactor">
    <cofactor evidence="6">
        <name>Ca(2+)</name>
        <dbReference type="ChEBI" id="CHEBI:29108"/>
    </cofactor>
    <text evidence="6">Binds 1 Ca(2+) ion per dimer.</text>
</comment>
<keyword evidence="2" id="KW-0378">Hydrolase</keyword>
<dbReference type="InterPro" id="IPR014395">
    <property type="entry name" value="Pen/GL7ACA/AHL_acylase"/>
</dbReference>
<organism evidence="8">
    <name type="scientific">Pseudoalteromonas flavipulchra JG1</name>
    <dbReference type="NCBI Taxonomy" id="1165091"/>
    <lineage>
        <taxon>Bacteria</taxon>
        <taxon>Pseudomonadati</taxon>
        <taxon>Pseudomonadota</taxon>
        <taxon>Gammaproteobacteria</taxon>
        <taxon>Alteromonadales</taxon>
        <taxon>Pseudoalteromonadaceae</taxon>
        <taxon>Pseudoalteromonas</taxon>
    </lineage>
</organism>
<dbReference type="Pfam" id="PF01804">
    <property type="entry name" value="Penicil_amidase"/>
    <property type="match status" value="1"/>
</dbReference>
<evidence type="ECO:0000256" key="5">
    <source>
        <dbReference type="PIRSR" id="PIRSR001227-1"/>
    </source>
</evidence>
<feature type="transmembrane region" description="Helical" evidence="7">
    <location>
        <begin position="7"/>
        <end position="27"/>
    </location>
</feature>
<dbReference type="InterPro" id="IPR043147">
    <property type="entry name" value="Penicillin_amidase_A-knob"/>
</dbReference>
<evidence type="ECO:0000256" key="1">
    <source>
        <dbReference type="ARBA" id="ARBA00006586"/>
    </source>
</evidence>
<evidence type="ECO:0000313" key="8">
    <source>
        <dbReference type="EMBL" id="ASS36259.1"/>
    </source>
</evidence>
<keyword evidence="6" id="KW-0479">Metal-binding</keyword>
<dbReference type="BRENDA" id="3.5.1.97">
    <property type="organism ID" value="12377"/>
</dbReference>
<dbReference type="Gene3D" id="3.60.20.10">
    <property type="entry name" value="Glutamine Phosphoribosylpyrophosphate, subunit 1, domain 1"/>
    <property type="match status" value="1"/>
</dbReference>
<dbReference type="PIRSF" id="PIRSF001227">
    <property type="entry name" value="Pen_acylase"/>
    <property type="match status" value="1"/>
</dbReference>
<name>A0A223AMX9_9GAMM</name>
<accession>A0A223AMX9</accession>
<dbReference type="PANTHER" id="PTHR34218">
    <property type="entry name" value="PEPTIDASE S45 PENICILLIN AMIDASE"/>
    <property type="match status" value="1"/>
</dbReference>
<dbReference type="Gene3D" id="1.10.439.10">
    <property type="entry name" value="Penicillin Amidohydrolase, domain 1"/>
    <property type="match status" value="1"/>
</dbReference>